<feature type="active site" description="Nucleophile" evidence="9">
    <location>
        <position position="43"/>
    </location>
</feature>
<evidence type="ECO:0000256" key="2">
    <source>
        <dbReference type="ARBA" id="ARBA00020570"/>
    </source>
</evidence>
<dbReference type="CDD" id="cd02947">
    <property type="entry name" value="TRX_family"/>
    <property type="match status" value="1"/>
</dbReference>
<dbReference type="InterPro" id="IPR013766">
    <property type="entry name" value="Thioredoxin_domain"/>
</dbReference>
<feature type="site" description="Contributes to redox potential value" evidence="9">
    <location>
        <position position="45"/>
    </location>
</feature>
<dbReference type="Pfam" id="PF00085">
    <property type="entry name" value="Thioredoxin"/>
    <property type="match status" value="1"/>
</dbReference>
<evidence type="ECO:0000256" key="9">
    <source>
        <dbReference type="PIRSR" id="PIRSR000077-1"/>
    </source>
</evidence>
<sequence>MACKITKEGNKVAKPINVNQNDFEAEVLSAPLPVVVDFWAVWCGPCRMMAPVLEQLAADYDGNVKFAKVNVDENQELAARYGIMSIPTLVIFKDGTEAGRIVGYMPKEKLQEQLEAAIH</sequence>
<evidence type="ECO:0000256" key="1">
    <source>
        <dbReference type="ARBA" id="ARBA00008987"/>
    </source>
</evidence>
<dbReference type="PRINTS" id="PR00421">
    <property type="entry name" value="THIOREDOXIN"/>
</dbReference>
<accession>A0A0S6UD35</accession>
<feature type="site" description="Deprotonates C-terminal active site Cys" evidence="9">
    <location>
        <position position="37"/>
    </location>
</feature>
<dbReference type="GO" id="GO:0005829">
    <property type="term" value="C:cytosol"/>
    <property type="evidence" value="ECO:0007669"/>
    <property type="project" value="TreeGrafter"/>
</dbReference>
<evidence type="ECO:0000313" key="12">
    <source>
        <dbReference type="EMBL" id="GAF26661.1"/>
    </source>
</evidence>
<gene>
    <name evidence="12" type="ORF">MTY_2001</name>
</gene>
<dbReference type="InterPro" id="IPR036249">
    <property type="entry name" value="Thioredoxin-like_sf"/>
</dbReference>
<feature type="domain" description="Thioredoxin" evidence="11">
    <location>
        <begin position="14"/>
        <end position="119"/>
    </location>
</feature>
<dbReference type="InterPro" id="IPR005746">
    <property type="entry name" value="Thioredoxin"/>
</dbReference>
<evidence type="ECO:0000256" key="3">
    <source>
        <dbReference type="ARBA" id="ARBA00022448"/>
    </source>
</evidence>
<dbReference type="EMBL" id="DF238840">
    <property type="protein sequence ID" value="GAF26661.1"/>
    <property type="molecule type" value="Genomic_DNA"/>
</dbReference>
<keyword evidence="5 10" id="KW-1015">Disulfide bond</keyword>
<dbReference type="SUPFAM" id="SSF52833">
    <property type="entry name" value="Thioredoxin-like"/>
    <property type="match status" value="1"/>
</dbReference>
<keyword evidence="3" id="KW-0813">Transport</keyword>
<dbReference type="FunFam" id="3.40.30.10:FF:000001">
    <property type="entry name" value="Thioredoxin"/>
    <property type="match status" value="1"/>
</dbReference>
<dbReference type="PIRSF" id="PIRSF000077">
    <property type="entry name" value="Thioredoxin"/>
    <property type="match status" value="1"/>
</dbReference>
<dbReference type="Proteomes" id="UP000063718">
    <property type="component" value="Unassembled WGS sequence"/>
</dbReference>
<dbReference type="PANTHER" id="PTHR45663">
    <property type="entry name" value="GEO12009P1"/>
    <property type="match status" value="1"/>
</dbReference>
<feature type="active site" description="Nucleophile" evidence="9">
    <location>
        <position position="46"/>
    </location>
</feature>
<evidence type="ECO:0000256" key="10">
    <source>
        <dbReference type="PIRSR" id="PIRSR000077-4"/>
    </source>
</evidence>
<evidence type="ECO:0000256" key="8">
    <source>
        <dbReference type="PIRNR" id="PIRNR000077"/>
    </source>
</evidence>
<comment type="similarity">
    <text evidence="1 8">Belongs to the thioredoxin family.</text>
</comment>
<dbReference type="GO" id="GO:0015035">
    <property type="term" value="F:protein-disulfide reductase activity"/>
    <property type="evidence" value="ECO:0007669"/>
    <property type="project" value="UniProtKB-UniRule"/>
</dbReference>
<evidence type="ECO:0000256" key="7">
    <source>
        <dbReference type="NCBIfam" id="TIGR01068"/>
    </source>
</evidence>
<proteinExistence type="inferred from homology"/>
<protein>
    <recommendedName>
        <fullName evidence="2 7">Thioredoxin</fullName>
    </recommendedName>
</protein>
<dbReference type="PROSITE" id="PS00194">
    <property type="entry name" value="THIOREDOXIN_1"/>
    <property type="match status" value="1"/>
</dbReference>
<keyword evidence="12" id="KW-0413">Isomerase</keyword>
<reference evidence="12" key="1">
    <citation type="journal article" date="2014" name="Gene">
        <title>Genome-guided analysis of transformation efficiency and carbon dioxide assimilation by Moorella thermoacetica Y72.</title>
        <authorList>
            <person name="Tsukahara K."/>
            <person name="Kita A."/>
            <person name="Nakashimada Y."/>
            <person name="Hoshino T."/>
            <person name="Murakami K."/>
        </authorList>
    </citation>
    <scope>NUCLEOTIDE SEQUENCE [LARGE SCALE GENOMIC DNA]</scope>
    <source>
        <strain evidence="12">Y72</strain>
    </source>
</reference>
<dbReference type="NCBIfam" id="TIGR01068">
    <property type="entry name" value="thioredoxin"/>
    <property type="match status" value="1"/>
</dbReference>
<keyword evidence="6 10" id="KW-0676">Redox-active center</keyword>
<dbReference type="PROSITE" id="PS51352">
    <property type="entry name" value="THIOREDOXIN_2"/>
    <property type="match status" value="1"/>
</dbReference>
<dbReference type="InterPro" id="IPR017937">
    <property type="entry name" value="Thioredoxin_CS"/>
</dbReference>
<feature type="disulfide bond" description="Redox-active" evidence="10">
    <location>
        <begin position="43"/>
        <end position="46"/>
    </location>
</feature>
<evidence type="ECO:0000256" key="4">
    <source>
        <dbReference type="ARBA" id="ARBA00022982"/>
    </source>
</evidence>
<dbReference type="PANTHER" id="PTHR45663:SF11">
    <property type="entry name" value="GEO12009P1"/>
    <property type="match status" value="1"/>
</dbReference>
<keyword evidence="4" id="KW-0249">Electron transport</keyword>
<dbReference type="GO" id="GO:0016853">
    <property type="term" value="F:isomerase activity"/>
    <property type="evidence" value="ECO:0007669"/>
    <property type="project" value="UniProtKB-KW"/>
</dbReference>
<name>A0A0S6UD35_NEOTH</name>
<evidence type="ECO:0000256" key="5">
    <source>
        <dbReference type="ARBA" id="ARBA00023157"/>
    </source>
</evidence>
<evidence type="ECO:0000259" key="11">
    <source>
        <dbReference type="PROSITE" id="PS51352"/>
    </source>
</evidence>
<dbReference type="Gene3D" id="3.40.30.10">
    <property type="entry name" value="Glutaredoxin"/>
    <property type="match status" value="1"/>
</dbReference>
<evidence type="ECO:0000256" key="6">
    <source>
        <dbReference type="ARBA" id="ARBA00023284"/>
    </source>
</evidence>
<dbReference type="AlphaFoldDB" id="A0A0S6UD35"/>
<organism evidence="12">
    <name type="scientific">Moorella thermoacetica Y72</name>
    <dbReference type="NCBI Taxonomy" id="1325331"/>
    <lineage>
        <taxon>Bacteria</taxon>
        <taxon>Bacillati</taxon>
        <taxon>Bacillota</taxon>
        <taxon>Clostridia</taxon>
        <taxon>Neomoorellales</taxon>
        <taxon>Neomoorellaceae</taxon>
        <taxon>Neomoorella</taxon>
    </lineage>
</organism>
<feature type="site" description="Contributes to redox potential value" evidence="9">
    <location>
        <position position="44"/>
    </location>
</feature>
<dbReference type="GO" id="GO:0045454">
    <property type="term" value="P:cell redox homeostasis"/>
    <property type="evidence" value="ECO:0007669"/>
    <property type="project" value="TreeGrafter"/>
</dbReference>